<protein>
    <submittedName>
        <fullName evidence="2">Uncharacterized protein</fullName>
    </submittedName>
</protein>
<dbReference type="AlphaFoldDB" id="A0A838CTU5"/>
<comment type="caution">
    <text evidence="2">The sequence shown here is derived from an EMBL/GenBank/DDBJ whole genome shotgun (WGS) entry which is preliminary data.</text>
</comment>
<evidence type="ECO:0000256" key="1">
    <source>
        <dbReference type="SAM" id="SignalP"/>
    </source>
</evidence>
<organism evidence="2 3">
    <name type="scientific">Halobacillus locisalis</name>
    <dbReference type="NCBI Taxonomy" id="220753"/>
    <lineage>
        <taxon>Bacteria</taxon>
        <taxon>Bacillati</taxon>
        <taxon>Bacillota</taxon>
        <taxon>Bacilli</taxon>
        <taxon>Bacillales</taxon>
        <taxon>Bacillaceae</taxon>
        <taxon>Halobacillus</taxon>
    </lineage>
</organism>
<name>A0A838CTU5_9BACI</name>
<reference evidence="2 3" key="1">
    <citation type="journal article" date="2004" name="Extremophiles">
        <title>Halobacillus locisalis sp. nov., a halophilic bacterium isolated from a marine solar saltern of the Yellow Sea in Korea.</title>
        <authorList>
            <person name="Yoon J.H."/>
            <person name="Kang K.H."/>
            <person name="Oh T.K."/>
            <person name="Park Y.H."/>
        </authorList>
    </citation>
    <scope>NUCLEOTIDE SEQUENCE [LARGE SCALE GENOMIC DNA]</scope>
    <source>
        <strain evidence="2 3">KCTC 3788</strain>
    </source>
</reference>
<feature type="signal peptide" evidence="1">
    <location>
        <begin position="1"/>
        <end position="21"/>
    </location>
</feature>
<keyword evidence="1" id="KW-0732">Signal</keyword>
<evidence type="ECO:0000313" key="2">
    <source>
        <dbReference type="EMBL" id="MBA2175318.1"/>
    </source>
</evidence>
<feature type="chain" id="PRO_5038669914" evidence="1">
    <location>
        <begin position="22"/>
        <end position="151"/>
    </location>
</feature>
<gene>
    <name evidence="2" type="ORF">H0266_10460</name>
</gene>
<proteinExistence type="predicted"/>
<evidence type="ECO:0000313" key="3">
    <source>
        <dbReference type="Proteomes" id="UP000571017"/>
    </source>
</evidence>
<keyword evidence="3" id="KW-1185">Reference proteome</keyword>
<dbReference type="Proteomes" id="UP000571017">
    <property type="component" value="Unassembled WGS sequence"/>
</dbReference>
<accession>A0A838CTU5</accession>
<sequence>MNNRKLLVASVLSLSATAVVVAPTFTEAAATIDSVALNDGSTTFTVTFTEYSDAYLDGSGDLYNLLTGGSVSVESIGVASGVHVDYNSYVDALFDASDDEAPLDVLEQASQDDSNVVADSDVEAYQTIQGFDEDGNPLFDDVVVPEVISID</sequence>
<dbReference type="RefSeq" id="WP_181472339.1">
    <property type="nucleotide sequence ID" value="NZ_JACEFG010000002.1"/>
</dbReference>
<dbReference type="EMBL" id="JACEFG010000002">
    <property type="protein sequence ID" value="MBA2175318.1"/>
    <property type="molecule type" value="Genomic_DNA"/>
</dbReference>